<dbReference type="GO" id="GO:0005737">
    <property type="term" value="C:cytoplasm"/>
    <property type="evidence" value="ECO:0007669"/>
    <property type="project" value="UniProtKB-SubCell"/>
</dbReference>
<feature type="coiled-coil region" evidence="9">
    <location>
        <begin position="111"/>
        <end position="138"/>
    </location>
</feature>
<dbReference type="GO" id="GO:0043565">
    <property type="term" value="F:sequence-specific DNA binding"/>
    <property type="evidence" value="ECO:0007669"/>
    <property type="project" value="InterPro"/>
</dbReference>
<dbReference type="Gene3D" id="3.40.50.2300">
    <property type="match status" value="1"/>
</dbReference>
<feature type="domain" description="Response regulatory" evidence="11">
    <location>
        <begin position="4"/>
        <end position="122"/>
    </location>
</feature>
<keyword evidence="9" id="KW-0175">Coiled coil</keyword>
<dbReference type="PANTHER" id="PTHR42713">
    <property type="entry name" value="HISTIDINE KINASE-RELATED"/>
    <property type="match status" value="1"/>
</dbReference>
<evidence type="ECO:0000256" key="3">
    <source>
        <dbReference type="ARBA" id="ARBA00022553"/>
    </source>
</evidence>
<evidence type="ECO:0000256" key="9">
    <source>
        <dbReference type="SAM" id="Coils"/>
    </source>
</evidence>
<dbReference type="Pfam" id="PF12833">
    <property type="entry name" value="HTH_18"/>
    <property type="match status" value="1"/>
</dbReference>
<accession>A0A317L5Z4</accession>
<proteinExistence type="predicted"/>
<evidence type="ECO:0000313" key="12">
    <source>
        <dbReference type="EMBL" id="PWU70318.1"/>
    </source>
</evidence>
<dbReference type="PROSITE" id="PS01124">
    <property type="entry name" value="HTH_ARAC_FAMILY_2"/>
    <property type="match status" value="1"/>
</dbReference>
<dbReference type="AlphaFoldDB" id="A0A317L5Z4"/>
<dbReference type="EMBL" id="QGTD01000001">
    <property type="protein sequence ID" value="PWU70318.1"/>
    <property type="molecule type" value="Genomic_DNA"/>
</dbReference>
<dbReference type="SMART" id="SM00342">
    <property type="entry name" value="HTH_ARAC"/>
    <property type="match status" value="1"/>
</dbReference>
<feature type="modified residue" description="4-aspartylphosphate" evidence="8">
    <location>
        <position position="57"/>
    </location>
</feature>
<reference evidence="12 13" key="1">
    <citation type="submission" date="2018-05" db="EMBL/GenBank/DDBJ databases">
        <title>Genomic analysis of Gracilibacillus dipsosauri DD1 reveals novel features of a salt-tolerant amylase.</title>
        <authorList>
            <person name="Deutch C.E."/>
            <person name="Yang S."/>
        </authorList>
    </citation>
    <scope>NUCLEOTIDE SEQUENCE [LARGE SCALE GENOMIC DNA]</scope>
    <source>
        <strain evidence="12 13">DD1</strain>
    </source>
</reference>
<keyword evidence="13" id="KW-1185">Reference proteome</keyword>
<dbReference type="PANTHER" id="PTHR42713:SF3">
    <property type="entry name" value="TRANSCRIPTIONAL REGULATORY PROTEIN HPTR"/>
    <property type="match status" value="1"/>
</dbReference>
<evidence type="ECO:0000313" key="13">
    <source>
        <dbReference type="Proteomes" id="UP000245624"/>
    </source>
</evidence>
<dbReference type="GO" id="GO:0003700">
    <property type="term" value="F:DNA-binding transcription factor activity"/>
    <property type="evidence" value="ECO:0007669"/>
    <property type="project" value="InterPro"/>
</dbReference>
<evidence type="ECO:0000256" key="4">
    <source>
        <dbReference type="ARBA" id="ARBA00023012"/>
    </source>
</evidence>
<dbReference type="SUPFAM" id="SSF52172">
    <property type="entry name" value="CheY-like"/>
    <property type="match status" value="1"/>
</dbReference>
<comment type="subcellular location">
    <subcellularLocation>
        <location evidence="1">Cytoplasm</location>
    </subcellularLocation>
</comment>
<keyword evidence="6" id="KW-0238">DNA-binding</keyword>
<dbReference type="InterPro" id="IPR018060">
    <property type="entry name" value="HTH_AraC"/>
</dbReference>
<sequence length="515" mass="60254">MTYSMLIVDDEPIISRGLANTIPWHEKGIEVVGTAMDGEDAINKINEHKGLDIIITDVKMPNKDGLELATYISQYYPNTEIIMISGYDEFSYAQRAMQLGVKDYLLKPVDIDQLLTIMDKLMQKMKLERNEQEQKQQHVLLNTLIEQVLEYPNPTQVSPILKEQKLKIILTMKWDYYFDINKFTEDELRELKNNWKQTADQMLSKNSRLGVSLFIRSNILLTCFFDTENQSSDQLLTDMQHQLSDHLIFLCPFTVQVKQLHSVVSQMVDAVFQMPIKREKLAFYEKKTKEVKMITYPKEMEQNLTNAILHLEMEEIQSIVQQMVYYFQEQHITLGHVIELARALMQAIMKQCQDVLQMEPSGIKLAFHQDPDILLVDSFIVIGELILMDIERIIDGFHLTQPDHNDWLMDRAIAYIKEYFASDIKAQEVANVINISPNYFSSLFKQKTGKNFNEYVNGLRVEESKRLLMETPFKIHEIAEQVGYNEYKYFVEVFKKFVGMTPTKYRQVTSSRLER</sequence>
<dbReference type="InterPro" id="IPR011006">
    <property type="entry name" value="CheY-like_superfamily"/>
</dbReference>
<evidence type="ECO:0000256" key="1">
    <source>
        <dbReference type="ARBA" id="ARBA00004496"/>
    </source>
</evidence>
<evidence type="ECO:0000256" key="8">
    <source>
        <dbReference type="PROSITE-ProRule" id="PRU00169"/>
    </source>
</evidence>
<dbReference type="Proteomes" id="UP000245624">
    <property type="component" value="Unassembled WGS sequence"/>
</dbReference>
<keyword evidence="7" id="KW-0804">Transcription</keyword>
<name>A0A317L5Z4_9BACI</name>
<evidence type="ECO:0000256" key="6">
    <source>
        <dbReference type="ARBA" id="ARBA00023125"/>
    </source>
</evidence>
<keyword evidence="3 8" id="KW-0597">Phosphoprotein</keyword>
<feature type="domain" description="HTH araC/xylS-type" evidence="10">
    <location>
        <begin position="410"/>
        <end position="508"/>
    </location>
</feature>
<evidence type="ECO:0000259" key="11">
    <source>
        <dbReference type="PROSITE" id="PS50110"/>
    </source>
</evidence>
<gene>
    <name evidence="12" type="ORF">DLJ74_00300</name>
</gene>
<dbReference type="InterPro" id="IPR018062">
    <property type="entry name" value="HTH_AraC-typ_CS"/>
</dbReference>
<protein>
    <recommendedName>
        <fullName evidence="14">DNA-binding response regulator</fullName>
    </recommendedName>
</protein>
<dbReference type="InterPro" id="IPR020449">
    <property type="entry name" value="Tscrpt_reg_AraC-type_HTH"/>
</dbReference>
<dbReference type="PROSITE" id="PS50110">
    <property type="entry name" value="RESPONSE_REGULATORY"/>
    <property type="match status" value="1"/>
</dbReference>
<dbReference type="Pfam" id="PF00072">
    <property type="entry name" value="Response_reg"/>
    <property type="match status" value="1"/>
</dbReference>
<dbReference type="Gene3D" id="1.10.10.60">
    <property type="entry name" value="Homeodomain-like"/>
    <property type="match status" value="2"/>
</dbReference>
<keyword evidence="4" id="KW-0902">Two-component regulatory system</keyword>
<dbReference type="InterPro" id="IPR001789">
    <property type="entry name" value="Sig_transdc_resp-reg_receiver"/>
</dbReference>
<evidence type="ECO:0000256" key="2">
    <source>
        <dbReference type="ARBA" id="ARBA00022490"/>
    </source>
</evidence>
<keyword evidence="2" id="KW-0963">Cytoplasm</keyword>
<dbReference type="CDD" id="cd17536">
    <property type="entry name" value="REC_YesN-like"/>
    <property type="match status" value="1"/>
</dbReference>
<evidence type="ECO:0008006" key="14">
    <source>
        <dbReference type="Google" id="ProtNLM"/>
    </source>
</evidence>
<keyword evidence="5" id="KW-0805">Transcription regulation</keyword>
<dbReference type="PRINTS" id="PR00032">
    <property type="entry name" value="HTHARAC"/>
</dbReference>
<dbReference type="SMART" id="SM00448">
    <property type="entry name" value="REC"/>
    <property type="match status" value="1"/>
</dbReference>
<dbReference type="OrthoDB" id="342399at2"/>
<comment type="caution">
    <text evidence="12">The sequence shown here is derived from an EMBL/GenBank/DDBJ whole genome shotgun (WGS) entry which is preliminary data.</text>
</comment>
<evidence type="ECO:0000256" key="5">
    <source>
        <dbReference type="ARBA" id="ARBA00023015"/>
    </source>
</evidence>
<dbReference type="InterPro" id="IPR051552">
    <property type="entry name" value="HptR"/>
</dbReference>
<dbReference type="RefSeq" id="WP_109982870.1">
    <property type="nucleotide sequence ID" value="NZ_QGTD01000001.1"/>
</dbReference>
<organism evidence="12 13">
    <name type="scientific">Gracilibacillus dipsosauri</name>
    <dbReference type="NCBI Taxonomy" id="178340"/>
    <lineage>
        <taxon>Bacteria</taxon>
        <taxon>Bacillati</taxon>
        <taxon>Bacillota</taxon>
        <taxon>Bacilli</taxon>
        <taxon>Bacillales</taxon>
        <taxon>Bacillaceae</taxon>
        <taxon>Gracilibacillus</taxon>
    </lineage>
</organism>
<evidence type="ECO:0000259" key="10">
    <source>
        <dbReference type="PROSITE" id="PS01124"/>
    </source>
</evidence>
<dbReference type="PROSITE" id="PS00041">
    <property type="entry name" value="HTH_ARAC_FAMILY_1"/>
    <property type="match status" value="1"/>
</dbReference>
<dbReference type="SUPFAM" id="SSF46689">
    <property type="entry name" value="Homeodomain-like"/>
    <property type="match status" value="2"/>
</dbReference>
<evidence type="ECO:0000256" key="7">
    <source>
        <dbReference type="ARBA" id="ARBA00023163"/>
    </source>
</evidence>
<dbReference type="GO" id="GO:0000160">
    <property type="term" value="P:phosphorelay signal transduction system"/>
    <property type="evidence" value="ECO:0007669"/>
    <property type="project" value="UniProtKB-KW"/>
</dbReference>
<dbReference type="InterPro" id="IPR009057">
    <property type="entry name" value="Homeodomain-like_sf"/>
</dbReference>